<dbReference type="Proteomes" id="UP000000561">
    <property type="component" value="Chromosome 5"/>
</dbReference>
<dbReference type="InParanoid" id="A0A0D1CT42"/>
<gene>
    <name evidence="1" type="ORF">UMAG_12099</name>
</gene>
<accession>A0A0D1CT42</accession>
<organism evidence="1 2">
    <name type="scientific">Mycosarcoma maydis</name>
    <name type="common">Corn smut fungus</name>
    <name type="synonym">Ustilago maydis</name>
    <dbReference type="NCBI Taxonomy" id="5270"/>
    <lineage>
        <taxon>Eukaryota</taxon>
        <taxon>Fungi</taxon>
        <taxon>Dikarya</taxon>
        <taxon>Basidiomycota</taxon>
        <taxon>Ustilaginomycotina</taxon>
        <taxon>Ustilaginomycetes</taxon>
        <taxon>Ustilaginales</taxon>
        <taxon>Ustilaginaceae</taxon>
        <taxon>Mycosarcoma</taxon>
    </lineage>
</organism>
<proteinExistence type="predicted"/>
<name>A0A0D1CT42_MYCMD</name>
<keyword evidence="2" id="KW-1185">Reference proteome</keyword>
<dbReference type="OrthoDB" id="2306919at2759"/>
<dbReference type="GeneID" id="23567864"/>
<evidence type="ECO:0000313" key="1">
    <source>
        <dbReference type="EMBL" id="KIS69688.1"/>
    </source>
</evidence>
<dbReference type="RefSeq" id="XP_011388905.1">
    <property type="nucleotide sequence ID" value="XM_011390603.1"/>
</dbReference>
<sequence length="175" mass="19800">MPRSTLTSQALPAEVQALLTRDTASLPSLRPQKLFSPEVKPIISSLAHPLPVLGILHLLNDDIESAHSLVQDDDSNRDSNLIHSILHRREGDFWNSKWWLNQFSHPFLGELYAEKELDGKTGAKQFVDMVQRITSKGAATACAAQRDVKEAKEWQWKEHSSLARYLFKQYNVVVA</sequence>
<dbReference type="EMBL" id="CM003144">
    <property type="protein sequence ID" value="KIS69688.1"/>
    <property type="molecule type" value="Genomic_DNA"/>
</dbReference>
<evidence type="ECO:0000313" key="2">
    <source>
        <dbReference type="Proteomes" id="UP000000561"/>
    </source>
</evidence>
<dbReference type="KEGG" id="uma:UMAG_12099"/>
<dbReference type="VEuPathDB" id="FungiDB:UMAG_12099"/>
<protein>
    <submittedName>
        <fullName evidence="1">Uncharacterized protein</fullName>
    </submittedName>
</protein>
<dbReference type="AlphaFoldDB" id="A0A0D1CT42"/>
<reference evidence="1 2" key="1">
    <citation type="journal article" date="2006" name="Nature">
        <title>Insights from the genome of the biotrophic fungal plant pathogen Ustilago maydis.</title>
        <authorList>
            <person name="Kamper J."/>
            <person name="Kahmann R."/>
            <person name="Bolker M."/>
            <person name="Ma L.J."/>
            <person name="Brefort T."/>
            <person name="Saville B.J."/>
            <person name="Banuett F."/>
            <person name="Kronstad J.W."/>
            <person name="Gold S.E."/>
            <person name="Muller O."/>
            <person name="Perlin M.H."/>
            <person name="Wosten H.A."/>
            <person name="de Vries R."/>
            <person name="Ruiz-Herrera J."/>
            <person name="Reynaga-Pena C.G."/>
            <person name="Snetselaar K."/>
            <person name="McCann M."/>
            <person name="Perez-Martin J."/>
            <person name="Feldbrugge M."/>
            <person name="Basse C.W."/>
            <person name="Steinberg G."/>
            <person name="Ibeas J.I."/>
            <person name="Holloman W."/>
            <person name="Guzman P."/>
            <person name="Farman M."/>
            <person name="Stajich J.E."/>
            <person name="Sentandreu R."/>
            <person name="Gonzalez-Prieto J.M."/>
            <person name="Kennell J.C."/>
            <person name="Molina L."/>
            <person name="Schirawski J."/>
            <person name="Mendoza-Mendoza A."/>
            <person name="Greilinger D."/>
            <person name="Munch K."/>
            <person name="Rossel N."/>
            <person name="Scherer M."/>
            <person name="Vranes M."/>
            <person name="Ladendorf O."/>
            <person name="Vincon V."/>
            <person name="Fuchs U."/>
            <person name="Sandrock B."/>
            <person name="Meng S."/>
            <person name="Ho E.C."/>
            <person name="Cahill M.J."/>
            <person name="Boyce K.J."/>
            <person name="Klose J."/>
            <person name="Klosterman S.J."/>
            <person name="Deelstra H.J."/>
            <person name="Ortiz-Castellanos L."/>
            <person name="Li W."/>
            <person name="Sanchez-Alonso P."/>
            <person name="Schreier P.H."/>
            <person name="Hauser-Hahn I."/>
            <person name="Vaupel M."/>
            <person name="Koopmann E."/>
            <person name="Friedrich G."/>
            <person name="Voss H."/>
            <person name="Schluter T."/>
            <person name="Margolis J."/>
            <person name="Platt D."/>
            <person name="Swimmer C."/>
            <person name="Gnirke A."/>
            <person name="Chen F."/>
            <person name="Vysotskaia V."/>
            <person name="Mannhaupt G."/>
            <person name="Guldener U."/>
            <person name="Munsterkotter M."/>
            <person name="Haase D."/>
            <person name="Oesterheld M."/>
            <person name="Mewes H.W."/>
            <person name="Mauceli E.W."/>
            <person name="DeCaprio D."/>
            <person name="Wade C.M."/>
            <person name="Butler J."/>
            <person name="Young S."/>
            <person name="Jaffe D.B."/>
            <person name="Calvo S."/>
            <person name="Nusbaum C."/>
            <person name="Galagan J."/>
            <person name="Birren B.W."/>
        </authorList>
    </citation>
    <scope>NUCLEOTIDE SEQUENCE [LARGE SCALE GENOMIC DNA]</scope>
    <source>
        <strain evidence="2">DSM 14603 / FGSC 9021 / UM521</strain>
    </source>
</reference>